<dbReference type="InterPro" id="IPR004919">
    <property type="entry name" value="GmrSD_N"/>
</dbReference>
<comment type="caution">
    <text evidence="3">The sequence shown here is derived from an EMBL/GenBank/DDBJ whole genome shotgun (WGS) entry which is preliminary data.</text>
</comment>
<dbReference type="PANTHER" id="PTHR35149:SF2">
    <property type="entry name" value="DUF262 DOMAIN-CONTAINING PROTEIN"/>
    <property type="match status" value="1"/>
</dbReference>
<dbReference type="Pfam" id="PF03235">
    <property type="entry name" value="GmrSD_N"/>
    <property type="match status" value="1"/>
</dbReference>
<evidence type="ECO:0000259" key="2">
    <source>
        <dbReference type="Pfam" id="PF07510"/>
    </source>
</evidence>
<organism evidence="3 4">
    <name type="scientific">Pseudonocardia kongjuensis</name>
    <dbReference type="NCBI Taxonomy" id="102227"/>
    <lineage>
        <taxon>Bacteria</taxon>
        <taxon>Bacillati</taxon>
        <taxon>Actinomycetota</taxon>
        <taxon>Actinomycetes</taxon>
        <taxon>Pseudonocardiales</taxon>
        <taxon>Pseudonocardiaceae</taxon>
        <taxon>Pseudonocardia</taxon>
    </lineage>
</organism>
<sequence>MKADTLSLRQLFSKDVRYVIPRFQRSYVWNQEDQWEPLWDDVRNTAERYLELLTELGGDVADHGAKAAEQVERHFMGAVVLQQRPNAVAELETRDVIDGQQRLTTMQLLADAAQQVTEEDGFVQEAKRLRRIVINRDVEGDDEFKLWPTQLDRDAFRAAMRNGDEDLAFEGSAVAQAHAFFRLQVREWIAAADSPDERTRLVHGLETTLFSLLQLVVIDLSTTDDATVIFETLNARGTPLRESDLIKNYVLQEATAAGQSADALHDEHWARLEDDWWRKDVRQGRLYRPRLDTFLGHWLVMRTASEVQAQNLFDRFRKYVKDDDKAVAGVVADVVHVGTSYRMLESPATDKDLERFLYRWKVIDAGVATPVLLWLHSQPGITTEARVRAWTAIESFLVRRMVCRLTTKDYNRVFIDLVGRLKDDPTLENDAIVTYLASQEADARQWPDDRQLQTAFTELPLYRLLTLGRLRMVLEAIEESLRTSYTESVEVPKKLTIEHILPRAWTTHWAPPAGDDVQEATSQRSRLLHSIGNLTLITGKLNTSQSNGPWEKKRVTLDQHSVLHLNKQLLTEYGSQDWDEAGIRARGIDLATRASRIWPSASAMSAKG</sequence>
<evidence type="ECO:0000313" key="3">
    <source>
        <dbReference type="EMBL" id="GAA1383880.1"/>
    </source>
</evidence>
<evidence type="ECO:0000259" key="1">
    <source>
        <dbReference type="Pfam" id="PF03235"/>
    </source>
</evidence>
<proteinExistence type="predicted"/>
<name>A0ABP4I7V5_9PSEU</name>
<feature type="domain" description="GmrSD restriction endonucleases C-terminal" evidence="2">
    <location>
        <begin position="446"/>
        <end position="591"/>
    </location>
</feature>
<dbReference type="PANTHER" id="PTHR35149">
    <property type="entry name" value="SLL5132 PROTEIN"/>
    <property type="match status" value="1"/>
</dbReference>
<gene>
    <name evidence="3" type="ORF">GCM10009613_13890</name>
</gene>
<protein>
    <submittedName>
        <fullName evidence="3">DUF262 domain-containing protein</fullName>
    </submittedName>
</protein>
<evidence type="ECO:0000313" key="4">
    <source>
        <dbReference type="Proteomes" id="UP001501414"/>
    </source>
</evidence>
<feature type="domain" description="GmrSD restriction endonucleases N-terminal" evidence="1">
    <location>
        <begin position="9"/>
        <end position="250"/>
    </location>
</feature>
<dbReference type="Proteomes" id="UP001501414">
    <property type="component" value="Unassembled WGS sequence"/>
</dbReference>
<dbReference type="Pfam" id="PF07510">
    <property type="entry name" value="GmrSD_C"/>
    <property type="match status" value="1"/>
</dbReference>
<dbReference type="RefSeq" id="WP_344019565.1">
    <property type="nucleotide sequence ID" value="NZ_BAAAJK010000005.1"/>
</dbReference>
<keyword evidence="4" id="KW-1185">Reference proteome</keyword>
<accession>A0ABP4I7V5</accession>
<reference evidence="4" key="1">
    <citation type="journal article" date="2019" name="Int. J. Syst. Evol. Microbiol.">
        <title>The Global Catalogue of Microorganisms (GCM) 10K type strain sequencing project: providing services to taxonomists for standard genome sequencing and annotation.</title>
        <authorList>
            <consortium name="The Broad Institute Genomics Platform"/>
            <consortium name="The Broad Institute Genome Sequencing Center for Infectious Disease"/>
            <person name="Wu L."/>
            <person name="Ma J."/>
        </authorList>
    </citation>
    <scope>NUCLEOTIDE SEQUENCE [LARGE SCALE GENOMIC DNA]</scope>
    <source>
        <strain evidence="4">JCM 11896</strain>
    </source>
</reference>
<dbReference type="EMBL" id="BAAAJK010000005">
    <property type="protein sequence ID" value="GAA1383880.1"/>
    <property type="molecule type" value="Genomic_DNA"/>
</dbReference>
<dbReference type="InterPro" id="IPR011089">
    <property type="entry name" value="GmrSD_C"/>
</dbReference>